<feature type="domain" description="Sulfatase-modifying factor enzyme-like" evidence="2">
    <location>
        <begin position="140"/>
        <end position="404"/>
    </location>
</feature>
<dbReference type="SUPFAM" id="SSF56436">
    <property type="entry name" value="C-type lectin-like"/>
    <property type="match status" value="1"/>
</dbReference>
<feature type="region of interest" description="Disordered" evidence="1">
    <location>
        <begin position="353"/>
        <end position="391"/>
    </location>
</feature>
<dbReference type="EMBL" id="BSDS01000001">
    <property type="protein sequence ID" value="GLI36876.1"/>
    <property type="molecule type" value="Genomic_DNA"/>
</dbReference>
<evidence type="ECO:0000256" key="1">
    <source>
        <dbReference type="SAM" id="MobiDB-lite"/>
    </source>
</evidence>
<feature type="compositionally biased region" description="Polar residues" evidence="1">
    <location>
        <begin position="374"/>
        <end position="383"/>
    </location>
</feature>
<name>A0A9W6FXU0_9BACT</name>
<dbReference type="InterPro" id="IPR042095">
    <property type="entry name" value="SUMF_sf"/>
</dbReference>
<organism evidence="3 4">
    <name type="scientific">Geobacter hydrogenophilus</name>
    <dbReference type="NCBI Taxonomy" id="40983"/>
    <lineage>
        <taxon>Bacteria</taxon>
        <taxon>Pseudomonadati</taxon>
        <taxon>Thermodesulfobacteriota</taxon>
        <taxon>Desulfuromonadia</taxon>
        <taxon>Geobacterales</taxon>
        <taxon>Geobacteraceae</taxon>
        <taxon>Geobacter</taxon>
    </lineage>
</organism>
<dbReference type="RefSeq" id="WP_214187223.1">
    <property type="nucleotide sequence ID" value="NZ_BSDS01000001.1"/>
</dbReference>
<gene>
    <name evidence="3" type="ORF">GHYDROH2_03770</name>
</gene>
<dbReference type="PANTHER" id="PTHR23150">
    <property type="entry name" value="SULFATASE MODIFYING FACTOR 1, 2"/>
    <property type="match status" value="1"/>
</dbReference>
<accession>A0A9W6FXU0</accession>
<dbReference type="GO" id="GO:0120147">
    <property type="term" value="F:formylglycine-generating oxidase activity"/>
    <property type="evidence" value="ECO:0007669"/>
    <property type="project" value="TreeGrafter"/>
</dbReference>
<dbReference type="PANTHER" id="PTHR23150:SF19">
    <property type="entry name" value="FORMYLGLYCINE-GENERATING ENZYME"/>
    <property type="match status" value="1"/>
</dbReference>
<dbReference type="InterPro" id="IPR005532">
    <property type="entry name" value="SUMF_dom"/>
</dbReference>
<dbReference type="Pfam" id="PF03781">
    <property type="entry name" value="FGE-sulfatase"/>
    <property type="match status" value="1"/>
</dbReference>
<protein>
    <recommendedName>
        <fullName evidence="2">Sulfatase-modifying factor enzyme-like domain-containing protein</fullName>
    </recommendedName>
</protein>
<dbReference type="Gene3D" id="3.90.1580.10">
    <property type="entry name" value="paralog of FGE (formylglycine-generating enzyme)"/>
    <property type="match status" value="1"/>
</dbReference>
<sequence length="408" mass="45072">MFHEFISILMRVLLPLSILIGCAQALNAAEIRNLKPVQVGDRGLASFDLVGRSDEKDSDITVFIEYAGKRYSADKLTISGDVGKNVTIGKGKKIWWDVLKDIPGGIDGDVIWDIEASGGSVIENSGTSRAVFVDPTLGIEFVSVKGGCFKMGNTFGQGDSDEAPAHVVCVDNYALAKYDVTRGDFERFVGETGYLSDAETRKTDKGCYSYAGLKWGMIPEGNWAGPGFYQNQNHPAVCISYNDALTFIKWLSGKSGKSYRLPTEAEWEYAARDGGKFYQFPWGNGEKQGNVGDEALKRELAGWKYDIGVGYDDGWPFTSKVGFYAPNEMGVYDLAGNVSQWVSDWYSEKYYQDSPRDNPTGPNNGEKRVVRGSSWRSVPNDSRTTFRDRMNPNYGANSIGFRLAFPSP</sequence>
<dbReference type="Proteomes" id="UP001144352">
    <property type="component" value="Unassembled WGS sequence"/>
</dbReference>
<keyword evidence="4" id="KW-1185">Reference proteome</keyword>
<comment type="caution">
    <text evidence="3">The sequence shown here is derived from an EMBL/GenBank/DDBJ whole genome shotgun (WGS) entry which is preliminary data.</text>
</comment>
<dbReference type="InterPro" id="IPR051043">
    <property type="entry name" value="Sulfatase_Mod_Factor_Kinase"/>
</dbReference>
<proteinExistence type="predicted"/>
<dbReference type="InterPro" id="IPR016187">
    <property type="entry name" value="CTDL_fold"/>
</dbReference>
<reference evidence="3" key="1">
    <citation type="submission" date="2022-12" db="EMBL/GenBank/DDBJ databases">
        <title>Reference genome sequencing for broad-spectrum identification of bacterial and archaeal isolates by mass spectrometry.</title>
        <authorList>
            <person name="Sekiguchi Y."/>
            <person name="Tourlousse D.M."/>
        </authorList>
    </citation>
    <scope>NUCLEOTIDE SEQUENCE</scope>
    <source>
        <strain evidence="3">H2</strain>
    </source>
</reference>
<dbReference type="AlphaFoldDB" id="A0A9W6FXU0"/>
<evidence type="ECO:0000259" key="2">
    <source>
        <dbReference type="Pfam" id="PF03781"/>
    </source>
</evidence>
<evidence type="ECO:0000313" key="3">
    <source>
        <dbReference type="EMBL" id="GLI36876.1"/>
    </source>
</evidence>
<evidence type="ECO:0000313" key="4">
    <source>
        <dbReference type="Proteomes" id="UP001144352"/>
    </source>
</evidence>